<dbReference type="Proteomes" id="UP000663889">
    <property type="component" value="Unassembled WGS sequence"/>
</dbReference>
<evidence type="ECO:0000313" key="2">
    <source>
        <dbReference type="EMBL" id="CAF4263969.1"/>
    </source>
</evidence>
<evidence type="ECO:0000313" key="1">
    <source>
        <dbReference type="EMBL" id="CAF1557088.1"/>
    </source>
</evidence>
<dbReference type="EMBL" id="CAJNOU010011392">
    <property type="protein sequence ID" value="CAF1557088.1"/>
    <property type="molecule type" value="Genomic_DNA"/>
</dbReference>
<reference evidence="2" key="1">
    <citation type="submission" date="2021-02" db="EMBL/GenBank/DDBJ databases">
        <authorList>
            <person name="Nowell W R."/>
        </authorList>
    </citation>
    <scope>NUCLEOTIDE SEQUENCE</scope>
</reference>
<dbReference type="Proteomes" id="UP000663874">
    <property type="component" value="Unassembled WGS sequence"/>
</dbReference>
<dbReference type="AlphaFoldDB" id="A0A820FFR7"/>
<accession>A0A820FFR7</accession>
<organism evidence="2 3">
    <name type="scientific">Rotaria sordida</name>
    <dbReference type="NCBI Taxonomy" id="392033"/>
    <lineage>
        <taxon>Eukaryota</taxon>
        <taxon>Metazoa</taxon>
        <taxon>Spiralia</taxon>
        <taxon>Gnathifera</taxon>
        <taxon>Rotifera</taxon>
        <taxon>Eurotatoria</taxon>
        <taxon>Bdelloidea</taxon>
        <taxon>Philodinida</taxon>
        <taxon>Philodinidae</taxon>
        <taxon>Rotaria</taxon>
    </lineage>
</organism>
<comment type="caution">
    <text evidence="2">The sequence shown here is derived from an EMBL/GenBank/DDBJ whole genome shotgun (WGS) entry which is preliminary data.</text>
</comment>
<evidence type="ECO:0000313" key="3">
    <source>
        <dbReference type="Proteomes" id="UP000663874"/>
    </source>
</evidence>
<protein>
    <submittedName>
        <fullName evidence="2">Uncharacterized protein</fullName>
    </submittedName>
</protein>
<sequence>LPLRSADLEYFNRPRTVPSQGTSNSINWPNFMKKKSRYAIKTPYALCDLAKDQQESEVRPPFVNYGGHYKDKQYGQKRTFNSLAVHQLKHDEVDEQRLISLFRERRLRDEAENYFRERQRRKFNNY</sequence>
<proteinExistence type="predicted"/>
<dbReference type="EMBL" id="CAJOBE010024645">
    <property type="protein sequence ID" value="CAF4263969.1"/>
    <property type="molecule type" value="Genomic_DNA"/>
</dbReference>
<gene>
    <name evidence="2" type="ORF">FNK824_LOCUS39197</name>
    <name evidence="1" type="ORF">SEV965_LOCUS38982</name>
</gene>
<name>A0A820FFR7_9BILA</name>
<feature type="non-terminal residue" evidence="2">
    <location>
        <position position="126"/>
    </location>
</feature>